<gene>
    <name evidence="1" type="ORF">CGLO_14778</name>
</gene>
<protein>
    <submittedName>
        <fullName evidence="1">Uncharacterized protein</fullName>
    </submittedName>
</protein>
<sequence>MCDDAAEPRGGFKAKERRQVDKWVVFWVQDQVEYG</sequence>
<dbReference type="AlphaFoldDB" id="T0K077"/>
<dbReference type="HOGENOM" id="CLU_3368448_0_0_1"/>
<proteinExistence type="predicted"/>
<comment type="caution">
    <text evidence="1">The sequence shown here is derived from an EMBL/GenBank/DDBJ whole genome shotgun (WGS) entry which is preliminary data.</text>
</comment>
<accession>T0K077</accession>
<organism evidence="1 2">
    <name type="scientific">Colletotrichum gloeosporioides (strain Cg-14)</name>
    <name type="common">Anthracnose fungus</name>
    <name type="synonym">Glomerella cingulata</name>
    <dbReference type="NCBI Taxonomy" id="1237896"/>
    <lineage>
        <taxon>Eukaryota</taxon>
        <taxon>Fungi</taxon>
        <taxon>Dikarya</taxon>
        <taxon>Ascomycota</taxon>
        <taxon>Pezizomycotina</taxon>
        <taxon>Sordariomycetes</taxon>
        <taxon>Hypocreomycetidae</taxon>
        <taxon>Glomerellales</taxon>
        <taxon>Glomerellaceae</taxon>
        <taxon>Colletotrichum</taxon>
        <taxon>Colletotrichum gloeosporioides species complex</taxon>
    </lineage>
</organism>
<evidence type="ECO:0000313" key="1">
    <source>
        <dbReference type="EMBL" id="EQB46188.1"/>
    </source>
</evidence>
<dbReference type="EMBL" id="AMYD01003501">
    <property type="protein sequence ID" value="EQB46188.1"/>
    <property type="molecule type" value="Genomic_DNA"/>
</dbReference>
<reference evidence="2" key="1">
    <citation type="journal article" date="2013" name="Mol. Plant Microbe Interact.">
        <title>Global aspects of pacC regulation of pathogenicity genes in Colletotrichum gloeosporioides as revealed by transcriptome analysis.</title>
        <authorList>
            <person name="Alkan N."/>
            <person name="Meng X."/>
            <person name="Friedlander G."/>
            <person name="Reuveni E."/>
            <person name="Sukno S."/>
            <person name="Sherman A."/>
            <person name="Thon M."/>
            <person name="Fluhr R."/>
            <person name="Prusky D."/>
        </authorList>
    </citation>
    <scope>NUCLEOTIDE SEQUENCE [LARGE SCALE GENOMIC DNA]</scope>
    <source>
        <strain evidence="2">Cg-14</strain>
    </source>
</reference>
<dbReference type="Proteomes" id="UP000015530">
    <property type="component" value="Unassembled WGS sequence"/>
</dbReference>
<name>T0K077_COLGC</name>
<evidence type="ECO:0000313" key="2">
    <source>
        <dbReference type="Proteomes" id="UP000015530"/>
    </source>
</evidence>